<sequence>MHAFDGHVPAVVLRLDRNPFHHGTLGAVRSLGRRGVEVHAVVEAGGGPMGRSRYLRAVHPGPDGGLAPETPETLLECLVGVSERIGRPAVLIAMDDLSAIAVARIAPMLDGRFRIPHQPDGLPARVADKAELSRLCARWDVPHPETVIPASGAEAAEAAWRLGLPVVAKWSRPWLLPAGAGLRSTTLVHCAAEARRLYERTQEAGSRLLLQRFLPAGADTDWFFHGAFGRGGHPLLAGSGRKELSWPVRTGLTAVGRWLADPAVEEAGLRLARRLGYQGILDLDFRRDEDGCFRLVDFNPRPGAQFRLFTDAGGLDVVQAMYLDLTGQRVPEPSGGPGRVFVAENYALLAAVRGRQLPWRSGAVARGAVPAPARSEETVSGQDQSAGGAQSGAERPVAELTGAESTGAEQTAAERAGGVPVGGERSGAERSGRARPGPVRVAPRAERGRVEAAWFAADDPMPFLAMLAAFLGRGAGKGVRALRGVPAHGRRTARAVVRAPRQRGRDLAPSATPANPAAPAEPDELVTR</sequence>
<feature type="region of interest" description="Disordered" evidence="2">
    <location>
        <begin position="489"/>
        <end position="528"/>
    </location>
</feature>
<dbReference type="PROSITE" id="PS50975">
    <property type="entry name" value="ATP_GRASP"/>
    <property type="match status" value="1"/>
</dbReference>
<feature type="compositionally biased region" description="Low complexity" evidence="2">
    <location>
        <begin position="508"/>
        <end position="520"/>
    </location>
</feature>
<dbReference type="Proteomes" id="UP000035932">
    <property type="component" value="Unassembled WGS sequence"/>
</dbReference>
<reference evidence="4 5" key="1">
    <citation type="submission" date="2015-06" db="EMBL/GenBank/DDBJ databases">
        <title>Recapitulation of the evolution of biosynthetic gene clusters reveals hidden chemical diversity on bacterial genomes.</title>
        <authorList>
            <person name="Cruz-Morales P."/>
            <person name="Martinez-Guerrero C."/>
            <person name="Morales-Escalante M.A."/>
            <person name="Yanez-Guerra L.A."/>
            <person name="Kopp J.F."/>
            <person name="Feldmann J."/>
            <person name="Ramos-Aboites H.E."/>
            <person name="Barona-Gomez F."/>
        </authorList>
    </citation>
    <scope>NUCLEOTIDE SEQUENCE [LARGE SCALE GENOMIC DNA]</scope>
    <source>
        <strain evidence="4 5">ATCC 31245</strain>
    </source>
</reference>
<keyword evidence="1" id="KW-0547">Nucleotide-binding</keyword>
<keyword evidence="1" id="KW-0067">ATP-binding</keyword>
<dbReference type="OrthoDB" id="5483448at2"/>
<organism evidence="4 5">
    <name type="scientific">Streptomyces roseus</name>
    <dbReference type="NCBI Taxonomy" id="66430"/>
    <lineage>
        <taxon>Bacteria</taxon>
        <taxon>Bacillati</taxon>
        <taxon>Actinomycetota</taxon>
        <taxon>Actinomycetes</taxon>
        <taxon>Kitasatosporales</taxon>
        <taxon>Streptomycetaceae</taxon>
        <taxon>Streptomyces</taxon>
    </lineage>
</organism>
<keyword evidence="5" id="KW-1185">Reference proteome</keyword>
<protein>
    <recommendedName>
        <fullName evidence="3">ATP-grasp domain-containing protein</fullName>
    </recommendedName>
</protein>
<feature type="region of interest" description="Disordered" evidence="2">
    <location>
        <begin position="368"/>
        <end position="446"/>
    </location>
</feature>
<dbReference type="GO" id="GO:0046872">
    <property type="term" value="F:metal ion binding"/>
    <property type="evidence" value="ECO:0007669"/>
    <property type="project" value="InterPro"/>
</dbReference>
<evidence type="ECO:0000256" key="2">
    <source>
        <dbReference type="SAM" id="MobiDB-lite"/>
    </source>
</evidence>
<feature type="domain" description="ATP-grasp" evidence="3">
    <location>
        <begin position="133"/>
        <end position="326"/>
    </location>
</feature>
<evidence type="ECO:0000256" key="1">
    <source>
        <dbReference type="PROSITE-ProRule" id="PRU00409"/>
    </source>
</evidence>
<proteinExistence type="predicted"/>
<dbReference type="Gene3D" id="3.30.470.20">
    <property type="entry name" value="ATP-grasp fold, B domain"/>
    <property type="match status" value="1"/>
</dbReference>
<evidence type="ECO:0000313" key="4">
    <source>
        <dbReference type="EMBL" id="KMO99660.1"/>
    </source>
</evidence>
<dbReference type="PATRIC" id="fig|66430.4.peg.5581"/>
<dbReference type="InterPro" id="IPR011761">
    <property type="entry name" value="ATP-grasp"/>
</dbReference>
<dbReference type="SUPFAM" id="SSF56059">
    <property type="entry name" value="Glutathione synthetase ATP-binding domain-like"/>
    <property type="match status" value="1"/>
</dbReference>
<dbReference type="GO" id="GO:0005524">
    <property type="term" value="F:ATP binding"/>
    <property type="evidence" value="ECO:0007669"/>
    <property type="project" value="UniProtKB-UniRule"/>
</dbReference>
<dbReference type="STRING" id="66430.ACS04_01425"/>
<accession>A0A0J6XU58</accession>
<name>A0A0J6XU58_9ACTN</name>
<dbReference type="AlphaFoldDB" id="A0A0J6XU58"/>
<gene>
    <name evidence="4" type="ORF">ACS04_01425</name>
</gene>
<comment type="caution">
    <text evidence="4">The sequence shown here is derived from an EMBL/GenBank/DDBJ whole genome shotgun (WGS) entry which is preliminary data.</text>
</comment>
<evidence type="ECO:0000259" key="3">
    <source>
        <dbReference type="PROSITE" id="PS50975"/>
    </source>
</evidence>
<feature type="compositionally biased region" description="Low complexity" evidence="2">
    <location>
        <begin position="380"/>
        <end position="393"/>
    </location>
</feature>
<evidence type="ECO:0000313" key="5">
    <source>
        <dbReference type="Proteomes" id="UP000035932"/>
    </source>
</evidence>
<dbReference type="EMBL" id="LFML01000006">
    <property type="protein sequence ID" value="KMO99660.1"/>
    <property type="molecule type" value="Genomic_DNA"/>
</dbReference>